<accession>A0A1V2H7Y6</accession>
<dbReference type="EMBL" id="MLCO01000012">
    <property type="protein sequence ID" value="ONG58792.1"/>
    <property type="molecule type" value="Genomic_DNA"/>
</dbReference>
<organism evidence="1 2">
    <name type="scientific">Teichococcus deserti</name>
    <dbReference type="NCBI Taxonomy" id="1817963"/>
    <lineage>
        <taxon>Bacteria</taxon>
        <taxon>Pseudomonadati</taxon>
        <taxon>Pseudomonadota</taxon>
        <taxon>Alphaproteobacteria</taxon>
        <taxon>Acetobacterales</taxon>
        <taxon>Roseomonadaceae</taxon>
        <taxon>Roseomonas</taxon>
    </lineage>
</organism>
<dbReference type="Gene3D" id="3.40.50.2300">
    <property type="match status" value="1"/>
</dbReference>
<reference evidence="1 2" key="1">
    <citation type="submission" date="2016-10" db="EMBL/GenBank/DDBJ databases">
        <title>Draft Genome sequence of Roseomonas sp. strain M3.</title>
        <authorList>
            <person name="Subhash Y."/>
            <person name="Lee S."/>
        </authorList>
    </citation>
    <scope>NUCLEOTIDE SEQUENCE [LARGE SCALE GENOMIC DNA]</scope>
    <source>
        <strain evidence="1 2">M3</strain>
    </source>
</reference>
<evidence type="ECO:0008006" key="3">
    <source>
        <dbReference type="Google" id="ProtNLM"/>
    </source>
</evidence>
<dbReference type="SUPFAM" id="SSF52172">
    <property type="entry name" value="CheY-like"/>
    <property type="match status" value="1"/>
</dbReference>
<dbReference type="InterPro" id="IPR011006">
    <property type="entry name" value="CheY-like_superfamily"/>
</dbReference>
<proteinExistence type="predicted"/>
<evidence type="ECO:0000313" key="2">
    <source>
        <dbReference type="Proteomes" id="UP000188879"/>
    </source>
</evidence>
<sequence length="121" mass="13010">MGITHAALFRRRILVAEDSYLLAIHAADVLEEAGAQVVGPVATVSHALELATSMTLDGAVYNSLLRSTRADPLAALLDQQMVPSVVLSLTPADNEDPLLRDHSVVQWPFDPTVSLPPCRMP</sequence>
<comment type="caution">
    <text evidence="1">The sequence shown here is derived from an EMBL/GenBank/DDBJ whole genome shotgun (WGS) entry which is preliminary data.</text>
</comment>
<dbReference type="Proteomes" id="UP000188879">
    <property type="component" value="Unassembled WGS sequence"/>
</dbReference>
<dbReference type="AlphaFoldDB" id="A0A1V2H7Y6"/>
<name>A0A1V2H7Y6_9PROT</name>
<gene>
    <name evidence="1" type="ORF">BKE38_01805</name>
</gene>
<keyword evidence="2" id="KW-1185">Reference proteome</keyword>
<protein>
    <recommendedName>
        <fullName evidence="3">Response regulatory domain-containing protein</fullName>
    </recommendedName>
</protein>
<evidence type="ECO:0000313" key="1">
    <source>
        <dbReference type="EMBL" id="ONG58792.1"/>
    </source>
</evidence>